<dbReference type="Pfam" id="PF00133">
    <property type="entry name" value="tRNA-synt_1"/>
    <property type="match status" value="1"/>
</dbReference>
<evidence type="ECO:0000256" key="7">
    <source>
        <dbReference type="ARBA" id="ARBA00023146"/>
    </source>
</evidence>
<dbReference type="GO" id="GO:0002161">
    <property type="term" value="F:aminoacyl-tRNA deacylase activity"/>
    <property type="evidence" value="ECO:0007669"/>
    <property type="project" value="InterPro"/>
</dbReference>
<reference evidence="12 13" key="1">
    <citation type="journal article" date="2014" name="Agronomy (Basel)">
        <title>A Draft Genome Sequence for Ensete ventricosum, the Drought-Tolerant Tree Against Hunger.</title>
        <authorList>
            <person name="Harrison J."/>
            <person name="Moore K.A."/>
            <person name="Paszkiewicz K."/>
            <person name="Jones T."/>
            <person name="Grant M."/>
            <person name="Ambacheew D."/>
            <person name="Muzemil S."/>
            <person name="Studholme D.J."/>
        </authorList>
    </citation>
    <scope>NUCLEOTIDE SEQUENCE [LARGE SCALE GENOMIC DNA]</scope>
</reference>
<evidence type="ECO:0000313" key="13">
    <source>
        <dbReference type="Proteomes" id="UP000287651"/>
    </source>
</evidence>
<evidence type="ECO:0000313" key="12">
    <source>
        <dbReference type="EMBL" id="RRT66702.1"/>
    </source>
</evidence>
<evidence type="ECO:0000256" key="3">
    <source>
        <dbReference type="ARBA" id="ARBA00022598"/>
    </source>
</evidence>
<dbReference type="PANTHER" id="PTHR45794">
    <property type="entry name" value="LEUCYL-TRNA SYNTHETASE"/>
    <property type="match status" value="1"/>
</dbReference>
<dbReference type="EC" id="6.1.1.4" evidence="2"/>
<feature type="compositionally biased region" description="Low complexity" evidence="9">
    <location>
        <begin position="466"/>
        <end position="479"/>
    </location>
</feature>
<evidence type="ECO:0000256" key="9">
    <source>
        <dbReference type="SAM" id="MobiDB-lite"/>
    </source>
</evidence>
<evidence type="ECO:0000256" key="2">
    <source>
        <dbReference type="ARBA" id="ARBA00013164"/>
    </source>
</evidence>
<evidence type="ECO:0000259" key="10">
    <source>
        <dbReference type="Pfam" id="PF00133"/>
    </source>
</evidence>
<feature type="compositionally biased region" description="Basic and acidic residues" evidence="9">
    <location>
        <begin position="430"/>
        <end position="441"/>
    </location>
</feature>
<dbReference type="GO" id="GO:0004823">
    <property type="term" value="F:leucine-tRNA ligase activity"/>
    <property type="evidence" value="ECO:0007669"/>
    <property type="project" value="UniProtKB-EC"/>
</dbReference>
<dbReference type="InterPro" id="IPR009080">
    <property type="entry name" value="tRNAsynth_Ia_anticodon-bd"/>
</dbReference>
<dbReference type="Pfam" id="PF08264">
    <property type="entry name" value="Anticodon_1"/>
    <property type="match status" value="1"/>
</dbReference>
<dbReference type="Gene3D" id="3.90.740.10">
    <property type="entry name" value="Valyl/Leucyl/Isoleucyl-tRNA synthetase, editing domain"/>
    <property type="match status" value="1"/>
</dbReference>
<keyword evidence="3" id="KW-0436">Ligase</keyword>
<dbReference type="SUPFAM" id="SSF50677">
    <property type="entry name" value="ValRS/IleRS/LeuRS editing domain"/>
    <property type="match status" value="1"/>
</dbReference>
<dbReference type="Gene3D" id="1.10.730.10">
    <property type="entry name" value="Isoleucyl-tRNA Synthetase, Domain 1"/>
    <property type="match status" value="1"/>
</dbReference>
<keyword evidence="6" id="KW-0648">Protein biosynthesis</keyword>
<evidence type="ECO:0000256" key="5">
    <source>
        <dbReference type="ARBA" id="ARBA00022840"/>
    </source>
</evidence>
<dbReference type="InterPro" id="IPR013155">
    <property type="entry name" value="M/V/L/I-tRNA-synth_anticd-bd"/>
</dbReference>
<dbReference type="SUPFAM" id="SSF52374">
    <property type="entry name" value="Nucleotidylyl transferase"/>
    <property type="match status" value="1"/>
</dbReference>
<feature type="domain" description="Aminoacyl-tRNA synthetase class Ia" evidence="10">
    <location>
        <begin position="24"/>
        <end position="111"/>
    </location>
</feature>
<dbReference type="SUPFAM" id="SSF47323">
    <property type="entry name" value="Anticodon-binding domain of a subclass of class I aminoacyl-tRNA synthetases"/>
    <property type="match status" value="1"/>
</dbReference>
<feature type="region of interest" description="Disordered" evidence="9">
    <location>
        <begin position="427"/>
        <end position="501"/>
    </location>
</feature>
<evidence type="ECO:0000256" key="8">
    <source>
        <dbReference type="ARBA" id="ARBA00030520"/>
    </source>
</evidence>
<evidence type="ECO:0000259" key="11">
    <source>
        <dbReference type="Pfam" id="PF08264"/>
    </source>
</evidence>
<organism evidence="12 13">
    <name type="scientific">Ensete ventricosum</name>
    <name type="common">Abyssinian banana</name>
    <name type="synonym">Musa ensete</name>
    <dbReference type="NCBI Taxonomy" id="4639"/>
    <lineage>
        <taxon>Eukaryota</taxon>
        <taxon>Viridiplantae</taxon>
        <taxon>Streptophyta</taxon>
        <taxon>Embryophyta</taxon>
        <taxon>Tracheophyta</taxon>
        <taxon>Spermatophyta</taxon>
        <taxon>Magnoliopsida</taxon>
        <taxon>Liliopsida</taxon>
        <taxon>Zingiberales</taxon>
        <taxon>Musaceae</taxon>
        <taxon>Ensete</taxon>
    </lineage>
</organism>
<evidence type="ECO:0000256" key="6">
    <source>
        <dbReference type="ARBA" id="ARBA00022917"/>
    </source>
</evidence>
<sequence length="528" mass="59704">MTSNAEEGRSFVRRDQLLKIQSEVQKRWEENKVFEVDAGNKPPKEVEKFFGNFPYPYMNGLLHLGHAFTVSKLEFGAACRRLCGCNVLLPFAFHCTGMPIKESADKLCTRDKGTGIVTSVPSDSPDDFMALQDLKSKPALRSKFGVKDERVLPFEVIPIINIPEFGDKSAEKVCVDLRIRSQNDKEKLAEVKKLTNLKGFTDGAMLVGGFKGTKVQEAKPLIRNKLLVTGDAVMYSEPKRKSCLDQVMSVLWPSQTNVKSSEHRYNDFIFREALKTVSYDLQAARDEYRFSCGAGGMNHKLLWRFMDVQTRLMTPICPHYAEHVWKNILKKDGFVVNAGWPLYDAPDPTLKIANKYLQDSIVLPRKLLQKQVSGPKKAKKGATIPAAEENKVTVVTGLVLVHGHTGMDLVHFGIPCVSTGMYHKLIRGGKGGDEEGRESRGRIKRKKKEKRKKEEEEKKEERQWRRGGSVSRNRVGSVRWATERQAAMDDNVQKRKREKSQSLIATPLSLNRYVFLNGSDWTALGLEQ</sequence>
<comment type="similarity">
    <text evidence="1">Belongs to the class-I aminoacyl-tRNA synthetase family.</text>
</comment>
<gene>
    <name evidence="12" type="ORF">B296_00039985</name>
</gene>
<dbReference type="InterPro" id="IPR002300">
    <property type="entry name" value="aa-tRNA-synth_Ia"/>
</dbReference>
<evidence type="ECO:0000256" key="1">
    <source>
        <dbReference type="ARBA" id="ARBA00005594"/>
    </source>
</evidence>
<dbReference type="InterPro" id="IPR004493">
    <property type="entry name" value="Leu-tRNA-synth_Ia_arc/euk"/>
</dbReference>
<keyword evidence="4" id="KW-0547">Nucleotide-binding</keyword>
<dbReference type="PANTHER" id="PTHR45794:SF1">
    <property type="entry name" value="LEUCINE--TRNA LIGASE, CYTOPLASMIC"/>
    <property type="match status" value="1"/>
</dbReference>
<dbReference type="Gene3D" id="3.40.50.620">
    <property type="entry name" value="HUPs"/>
    <property type="match status" value="1"/>
</dbReference>
<dbReference type="InterPro" id="IPR009008">
    <property type="entry name" value="Val/Leu/Ile-tRNA-synth_edit"/>
</dbReference>
<evidence type="ECO:0000256" key="4">
    <source>
        <dbReference type="ARBA" id="ARBA00022741"/>
    </source>
</evidence>
<dbReference type="GO" id="GO:0005524">
    <property type="term" value="F:ATP binding"/>
    <property type="evidence" value="ECO:0007669"/>
    <property type="project" value="UniProtKB-KW"/>
</dbReference>
<feature type="compositionally biased region" description="Basic and acidic residues" evidence="9">
    <location>
        <begin position="452"/>
        <end position="464"/>
    </location>
</feature>
<dbReference type="Proteomes" id="UP000287651">
    <property type="component" value="Unassembled WGS sequence"/>
</dbReference>
<dbReference type="AlphaFoldDB" id="A0A426ZRP9"/>
<dbReference type="EMBL" id="AMZH03005330">
    <property type="protein sequence ID" value="RRT66702.1"/>
    <property type="molecule type" value="Genomic_DNA"/>
</dbReference>
<keyword evidence="5" id="KW-0067">ATP-binding</keyword>
<keyword evidence="7" id="KW-0030">Aminoacyl-tRNA synthetase</keyword>
<dbReference type="InterPro" id="IPR014729">
    <property type="entry name" value="Rossmann-like_a/b/a_fold"/>
</dbReference>
<protein>
    <recommendedName>
        <fullName evidence="2">leucine--tRNA ligase</fullName>
        <ecNumber evidence="2">6.1.1.4</ecNumber>
    </recommendedName>
    <alternativeName>
        <fullName evidence="8">Leucyl-tRNA synthetase</fullName>
    </alternativeName>
</protein>
<feature type="domain" description="Methionyl/Valyl/Leucyl/Isoleucyl-tRNA synthetase anticodon-binding" evidence="11">
    <location>
        <begin position="258"/>
        <end position="366"/>
    </location>
</feature>
<accession>A0A426ZRP9</accession>
<comment type="caution">
    <text evidence="12">The sequence shown here is derived from an EMBL/GenBank/DDBJ whole genome shotgun (WGS) entry which is preliminary data.</text>
</comment>
<name>A0A426ZRP9_ENSVE</name>
<feature type="compositionally biased region" description="Basic residues" evidence="9">
    <location>
        <begin position="442"/>
        <end position="451"/>
    </location>
</feature>
<dbReference type="GO" id="GO:0006429">
    <property type="term" value="P:leucyl-tRNA aminoacylation"/>
    <property type="evidence" value="ECO:0007669"/>
    <property type="project" value="InterPro"/>
</dbReference>
<proteinExistence type="inferred from homology"/>